<organism evidence="2 3">
    <name type="scientific">Cystoisospora suis</name>
    <dbReference type="NCBI Taxonomy" id="483139"/>
    <lineage>
        <taxon>Eukaryota</taxon>
        <taxon>Sar</taxon>
        <taxon>Alveolata</taxon>
        <taxon>Apicomplexa</taxon>
        <taxon>Conoidasida</taxon>
        <taxon>Coccidia</taxon>
        <taxon>Eucoccidiorida</taxon>
        <taxon>Eimeriorina</taxon>
        <taxon>Sarcocystidae</taxon>
        <taxon>Cystoisospora</taxon>
    </lineage>
</organism>
<dbReference type="Proteomes" id="UP000221165">
    <property type="component" value="Unassembled WGS sequence"/>
</dbReference>
<dbReference type="VEuPathDB" id="ToxoDB:CSUI_006789"/>
<feature type="non-terminal residue" evidence="2">
    <location>
        <position position="85"/>
    </location>
</feature>
<evidence type="ECO:0000313" key="3">
    <source>
        <dbReference type="Proteomes" id="UP000221165"/>
    </source>
</evidence>
<feature type="region of interest" description="Disordered" evidence="1">
    <location>
        <begin position="66"/>
        <end position="85"/>
    </location>
</feature>
<accession>A0A2C6KFW1</accession>
<name>A0A2C6KFW1_9APIC</name>
<comment type="caution">
    <text evidence="2">The sequence shown here is derived from an EMBL/GenBank/DDBJ whole genome shotgun (WGS) entry which is preliminary data.</text>
</comment>
<dbReference type="EMBL" id="MIGC01003486">
    <property type="protein sequence ID" value="PHJ19380.1"/>
    <property type="molecule type" value="Genomic_DNA"/>
</dbReference>
<evidence type="ECO:0000313" key="2">
    <source>
        <dbReference type="EMBL" id="PHJ19380.1"/>
    </source>
</evidence>
<proteinExistence type="predicted"/>
<gene>
    <name evidence="2" type="ORF">CSUI_006789</name>
</gene>
<protein>
    <submittedName>
        <fullName evidence="2">Uncharacterized protein</fullName>
    </submittedName>
</protein>
<dbReference type="RefSeq" id="XP_067921081.1">
    <property type="nucleotide sequence ID" value="XM_068066941.1"/>
</dbReference>
<dbReference type="AlphaFoldDB" id="A0A2C6KFW1"/>
<dbReference type="GeneID" id="94430152"/>
<sequence>MPFKDLTGFRESLYGCERTTLQRFPLEERSPKLCGIARYWQAAEQACNFFEATGVSRDVNLIGLNHAKPASPDRGSDPGGIRNFG</sequence>
<keyword evidence="3" id="KW-1185">Reference proteome</keyword>
<evidence type="ECO:0000256" key="1">
    <source>
        <dbReference type="SAM" id="MobiDB-lite"/>
    </source>
</evidence>
<reference evidence="2 3" key="1">
    <citation type="journal article" date="2017" name="Int. J. Parasitol.">
        <title>The genome of the protozoan parasite Cystoisospora suis and a reverse vaccinology approach to identify vaccine candidates.</title>
        <authorList>
            <person name="Palmieri N."/>
            <person name="Shrestha A."/>
            <person name="Ruttkowski B."/>
            <person name="Beck T."/>
            <person name="Vogl C."/>
            <person name="Tomley F."/>
            <person name="Blake D.P."/>
            <person name="Joachim A."/>
        </authorList>
    </citation>
    <scope>NUCLEOTIDE SEQUENCE [LARGE SCALE GENOMIC DNA]</scope>
    <source>
        <strain evidence="2 3">Wien I</strain>
    </source>
</reference>